<dbReference type="InterPro" id="IPR004360">
    <property type="entry name" value="Glyas_Fos-R_dOase_dom"/>
</dbReference>
<sequence length="129" mass="14324">MQVPKNALKWFEIPVSNFERARKFYNTVFNFELLETRVRGNRMGLFPNENGYEGVSGAIVEGPDAVPSQRGCTVYFYCGADLSEVLERVPGAGGRIVHDKTPVSPENEMGYQAVFTDTEGNRIGLQSEG</sequence>
<dbReference type="RefSeq" id="WP_209147737.1">
    <property type="nucleotide sequence ID" value="NZ_JAGHKP010000004.1"/>
</dbReference>
<gene>
    <name evidence="2" type="ORF">J7I43_20520</name>
</gene>
<dbReference type="CDD" id="cd07247">
    <property type="entry name" value="SgaA_N_like"/>
    <property type="match status" value="1"/>
</dbReference>
<name>A0ABS3YIV1_9BACT</name>
<reference evidence="3" key="1">
    <citation type="submission" date="2021-03" db="EMBL/GenBank/DDBJ databases">
        <title>Assistant Professor.</title>
        <authorList>
            <person name="Huq M.A."/>
        </authorList>
    </citation>
    <scope>NUCLEOTIDE SEQUENCE [LARGE SCALE GENOMIC DNA]</scope>
    <source>
        <strain evidence="3">MAH-28</strain>
    </source>
</reference>
<dbReference type="InterPro" id="IPR037523">
    <property type="entry name" value="VOC_core"/>
</dbReference>
<dbReference type="InterPro" id="IPR029068">
    <property type="entry name" value="Glyas_Bleomycin-R_OHBP_Dase"/>
</dbReference>
<dbReference type="Gene3D" id="3.10.180.10">
    <property type="entry name" value="2,3-Dihydroxybiphenyl 1,2-Dioxygenase, domain 1"/>
    <property type="match status" value="1"/>
</dbReference>
<dbReference type="SUPFAM" id="SSF54593">
    <property type="entry name" value="Glyoxalase/Bleomycin resistance protein/Dihydroxybiphenyl dioxygenase"/>
    <property type="match status" value="1"/>
</dbReference>
<dbReference type="PANTHER" id="PTHR33993:SF2">
    <property type="entry name" value="VOC DOMAIN-CONTAINING PROTEIN"/>
    <property type="match status" value="1"/>
</dbReference>
<organism evidence="2 3">
    <name type="scientific">Chitinophaga chungangae</name>
    <dbReference type="NCBI Taxonomy" id="2821488"/>
    <lineage>
        <taxon>Bacteria</taxon>
        <taxon>Pseudomonadati</taxon>
        <taxon>Bacteroidota</taxon>
        <taxon>Chitinophagia</taxon>
        <taxon>Chitinophagales</taxon>
        <taxon>Chitinophagaceae</taxon>
        <taxon>Chitinophaga</taxon>
    </lineage>
</organism>
<proteinExistence type="predicted"/>
<dbReference type="Proteomes" id="UP000679126">
    <property type="component" value="Unassembled WGS sequence"/>
</dbReference>
<dbReference type="PANTHER" id="PTHR33993">
    <property type="entry name" value="GLYOXALASE-RELATED"/>
    <property type="match status" value="1"/>
</dbReference>
<accession>A0ABS3YIV1</accession>
<evidence type="ECO:0000313" key="3">
    <source>
        <dbReference type="Proteomes" id="UP000679126"/>
    </source>
</evidence>
<feature type="domain" description="VOC" evidence="1">
    <location>
        <begin position="7"/>
        <end position="128"/>
    </location>
</feature>
<dbReference type="EMBL" id="JAGHKP010000004">
    <property type="protein sequence ID" value="MBO9154622.1"/>
    <property type="molecule type" value="Genomic_DNA"/>
</dbReference>
<dbReference type="PROSITE" id="PS51819">
    <property type="entry name" value="VOC"/>
    <property type="match status" value="1"/>
</dbReference>
<dbReference type="Pfam" id="PF00903">
    <property type="entry name" value="Glyoxalase"/>
    <property type="match status" value="1"/>
</dbReference>
<evidence type="ECO:0000313" key="2">
    <source>
        <dbReference type="EMBL" id="MBO9154622.1"/>
    </source>
</evidence>
<evidence type="ECO:0000259" key="1">
    <source>
        <dbReference type="PROSITE" id="PS51819"/>
    </source>
</evidence>
<comment type="caution">
    <text evidence="2">The sequence shown here is derived from an EMBL/GenBank/DDBJ whole genome shotgun (WGS) entry which is preliminary data.</text>
</comment>
<protein>
    <submittedName>
        <fullName evidence="2">VOC family protein</fullName>
    </submittedName>
</protein>
<keyword evidence="3" id="KW-1185">Reference proteome</keyword>
<dbReference type="InterPro" id="IPR052164">
    <property type="entry name" value="Anthracycline_SecMetBiosynth"/>
</dbReference>